<dbReference type="AlphaFoldDB" id="R9H519"/>
<evidence type="ECO:0008006" key="3">
    <source>
        <dbReference type="Google" id="ProtNLM"/>
    </source>
</evidence>
<reference evidence="1 2" key="1">
    <citation type="journal article" date="2013" name="Genome Announc.">
        <title>Draft Genome Sequence of Arcticibacter svalbardensis Strain MN12-7T, a Member of the Family Sphingobacteriaceae Isolated from an Arctic Soil Sample.</title>
        <authorList>
            <person name="Shivaji S."/>
            <person name="Ara S."/>
            <person name="Prasad S."/>
            <person name="Manasa B.P."/>
            <person name="Begum Z."/>
            <person name="Singh A."/>
            <person name="Kumar Pinnaka A."/>
        </authorList>
    </citation>
    <scope>NUCLEOTIDE SEQUENCE [LARGE SCALE GENOMIC DNA]</scope>
    <source>
        <strain evidence="1 2">MN12-7</strain>
    </source>
</reference>
<dbReference type="Proteomes" id="UP000014174">
    <property type="component" value="Unassembled WGS sequence"/>
</dbReference>
<keyword evidence="2" id="KW-1185">Reference proteome</keyword>
<protein>
    <recommendedName>
        <fullName evidence="3">TerB family tellurite resistance protein</fullName>
    </recommendedName>
</protein>
<accession>R9H519</accession>
<dbReference type="EMBL" id="AQPN01000020">
    <property type="protein sequence ID" value="EOR96264.1"/>
    <property type="molecule type" value="Genomic_DNA"/>
</dbReference>
<organism evidence="1 2">
    <name type="scientific">Arcticibacter svalbardensis MN12-7</name>
    <dbReference type="NCBI Taxonomy" id="1150600"/>
    <lineage>
        <taxon>Bacteria</taxon>
        <taxon>Pseudomonadati</taxon>
        <taxon>Bacteroidota</taxon>
        <taxon>Sphingobacteriia</taxon>
        <taxon>Sphingobacteriales</taxon>
        <taxon>Sphingobacteriaceae</taxon>
        <taxon>Arcticibacter</taxon>
    </lineage>
</organism>
<sequence length="178" mass="20633">MTQFKNILSEMKSGYAILSKGYNAVRDVSQGNFSMHEVFLDGLLAVNPQVKKYRRVADIISYQGRIVSEYKKAFKVFRLSGNFSSTELDYLSRVYDKLFDQSMKGLDELALILTAGTLRMSDDERLEAIDRIFKDTEDKLQFLRHFNNQAKIISLQRAKEKGDTRTLQDLYQTEITNY</sequence>
<name>R9H519_9SPHI</name>
<evidence type="ECO:0000313" key="2">
    <source>
        <dbReference type="Proteomes" id="UP000014174"/>
    </source>
</evidence>
<dbReference type="eggNOG" id="COG0497">
    <property type="taxonomic scope" value="Bacteria"/>
</dbReference>
<proteinExistence type="predicted"/>
<evidence type="ECO:0000313" key="1">
    <source>
        <dbReference type="EMBL" id="EOR96264.1"/>
    </source>
</evidence>
<comment type="caution">
    <text evidence="1">The sequence shown here is derived from an EMBL/GenBank/DDBJ whole genome shotgun (WGS) entry which is preliminary data.</text>
</comment>
<dbReference type="PATRIC" id="fig|1150600.3.peg.491"/>
<dbReference type="STRING" id="1150600.ADIARSV_0499"/>
<gene>
    <name evidence="1" type="ORF">ADIARSV_0499</name>
</gene>